<protein>
    <recommendedName>
        <fullName evidence="5">EGF-like domain-containing protein</fullName>
    </recommendedName>
</protein>
<keyword evidence="1 4" id="KW-0245">EGF-like domain</keyword>
<dbReference type="InterPro" id="IPR013032">
    <property type="entry name" value="EGF-like_CS"/>
</dbReference>
<dbReference type="Gene3D" id="2.10.25.10">
    <property type="entry name" value="Laminin"/>
    <property type="match status" value="2"/>
</dbReference>
<feature type="domain" description="EGF-like" evidence="5">
    <location>
        <begin position="1"/>
        <end position="16"/>
    </location>
</feature>
<keyword evidence="2" id="KW-0677">Repeat</keyword>
<dbReference type="PANTHER" id="PTHR12916:SF10">
    <property type="entry name" value="NEUROGENIC LOCUS NOTCH HOMOLOG PROTEIN 2 PRECURSOR"/>
    <property type="match status" value="1"/>
</dbReference>
<evidence type="ECO:0000256" key="1">
    <source>
        <dbReference type="ARBA" id="ARBA00022536"/>
    </source>
</evidence>
<dbReference type="PANTHER" id="PTHR12916">
    <property type="entry name" value="CYTOCHROME C OXIDASE POLYPEPTIDE VIC-2"/>
    <property type="match status" value="1"/>
</dbReference>
<dbReference type="SMART" id="SM00179">
    <property type="entry name" value="EGF_CA"/>
    <property type="match status" value="2"/>
</dbReference>
<dbReference type="SMART" id="SM00181">
    <property type="entry name" value="EGF"/>
    <property type="match status" value="2"/>
</dbReference>
<dbReference type="PROSITE" id="PS00010">
    <property type="entry name" value="ASX_HYDROXYL"/>
    <property type="match status" value="2"/>
</dbReference>
<dbReference type="InterPro" id="IPR000742">
    <property type="entry name" value="EGF"/>
</dbReference>
<feature type="disulfide bond" evidence="4">
    <location>
        <begin position="6"/>
        <end position="15"/>
    </location>
</feature>
<dbReference type="PROSITE" id="PS00022">
    <property type="entry name" value="EGF_1"/>
    <property type="match status" value="2"/>
</dbReference>
<evidence type="ECO:0000259" key="5">
    <source>
        <dbReference type="PROSITE" id="PS50026"/>
    </source>
</evidence>
<dbReference type="PROSITE" id="PS50026">
    <property type="entry name" value="EGF_3"/>
    <property type="match status" value="3"/>
</dbReference>
<reference evidence="6 7" key="1">
    <citation type="submission" date="2021-06" db="EMBL/GenBank/DDBJ databases">
        <authorList>
            <person name="Palmer J.M."/>
        </authorList>
    </citation>
    <scope>NUCLEOTIDE SEQUENCE [LARGE SCALE GENOMIC DNA]</scope>
    <source>
        <strain evidence="6 7">XC_2019</strain>
        <tissue evidence="6">Muscle</tissue>
    </source>
</reference>
<dbReference type="Pfam" id="PF07645">
    <property type="entry name" value="EGF_CA"/>
    <property type="match status" value="1"/>
</dbReference>
<evidence type="ECO:0000256" key="4">
    <source>
        <dbReference type="PROSITE-ProRule" id="PRU00076"/>
    </source>
</evidence>
<dbReference type="PRINTS" id="PR00010">
    <property type="entry name" value="EGFBLOOD"/>
</dbReference>
<name>A0ABV0S1A9_9TELE</name>
<dbReference type="InterPro" id="IPR049883">
    <property type="entry name" value="NOTCH1_EGF-like"/>
</dbReference>
<sequence length="144" mass="16041">MFNCNCPPGYKGSTCNEDRNECDIGPNPCEHGGQCKNTDGSFTCKCVRGYSGPRCEQDVNECASSPCLNDGTCLDRIGEYTCICMPGNFLKKLKITKRVEKETAKCSFFELSVFVFVCLQQTAKHSVSDLKKTTYFCYESIQTT</sequence>
<gene>
    <name evidence="6" type="ORF">XENOCAPTIV_016820</name>
</gene>
<comment type="caution">
    <text evidence="4">Lacks conserved residue(s) required for the propagation of feature annotation.</text>
</comment>
<dbReference type="InterPro" id="IPR001881">
    <property type="entry name" value="EGF-like_Ca-bd_dom"/>
</dbReference>
<evidence type="ECO:0000313" key="7">
    <source>
        <dbReference type="Proteomes" id="UP001434883"/>
    </source>
</evidence>
<keyword evidence="7" id="KW-1185">Reference proteome</keyword>
<evidence type="ECO:0000256" key="2">
    <source>
        <dbReference type="ARBA" id="ARBA00022737"/>
    </source>
</evidence>
<dbReference type="InterPro" id="IPR000152">
    <property type="entry name" value="EGF-type_Asp/Asn_hydroxyl_site"/>
</dbReference>
<feature type="domain" description="EGF-like" evidence="5">
    <location>
        <begin position="18"/>
        <end position="56"/>
    </location>
</feature>
<proteinExistence type="predicted"/>
<accession>A0ABV0S1A9</accession>
<comment type="caution">
    <text evidence="6">The sequence shown here is derived from an EMBL/GenBank/DDBJ whole genome shotgun (WGS) entry which is preliminary data.</text>
</comment>
<dbReference type="SUPFAM" id="SSF57196">
    <property type="entry name" value="EGF/Laminin"/>
    <property type="match status" value="2"/>
</dbReference>
<evidence type="ECO:0000313" key="6">
    <source>
        <dbReference type="EMBL" id="MEQ2213553.1"/>
    </source>
</evidence>
<keyword evidence="3 4" id="KW-1015">Disulfide bond</keyword>
<dbReference type="Proteomes" id="UP001434883">
    <property type="component" value="Unassembled WGS sequence"/>
</dbReference>
<feature type="disulfide bond" evidence="4">
    <location>
        <begin position="46"/>
        <end position="55"/>
    </location>
</feature>
<evidence type="ECO:0000256" key="3">
    <source>
        <dbReference type="ARBA" id="ARBA00023157"/>
    </source>
</evidence>
<dbReference type="InterPro" id="IPR018097">
    <property type="entry name" value="EGF_Ca-bd_CS"/>
</dbReference>
<feature type="domain" description="EGF-like" evidence="5">
    <location>
        <begin position="58"/>
        <end position="94"/>
    </location>
</feature>
<organism evidence="6 7">
    <name type="scientific">Xenoophorus captivus</name>
    <dbReference type="NCBI Taxonomy" id="1517983"/>
    <lineage>
        <taxon>Eukaryota</taxon>
        <taxon>Metazoa</taxon>
        <taxon>Chordata</taxon>
        <taxon>Craniata</taxon>
        <taxon>Vertebrata</taxon>
        <taxon>Euteleostomi</taxon>
        <taxon>Actinopterygii</taxon>
        <taxon>Neopterygii</taxon>
        <taxon>Teleostei</taxon>
        <taxon>Neoteleostei</taxon>
        <taxon>Acanthomorphata</taxon>
        <taxon>Ovalentaria</taxon>
        <taxon>Atherinomorphae</taxon>
        <taxon>Cyprinodontiformes</taxon>
        <taxon>Goodeidae</taxon>
        <taxon>Xenoophorus</taxon>
    </lineage>
</organism>
<dbReference type="PROSITE" id="PS01187">
    <property type="entry name" value="EGF_CA"/>
    <property type="match status" value="1"/>
</dbReference>
<dbReference type="EMBL" id="JAHRIN010062311">
    <property type="protein sequence ID" value="MEQ2213553.1"/>
    <property type="molecule type" value="Genomic_DNA"/>
</dbReference>
<dbReference type="Pfam" id="PF12661">
    <property type="entry name" value="hEGF"/>
    <property type="match status" value="1"/>
</dbReference>
<dbReference type="CDD" id="cd00054">
    <property type="entry name" value="EGF_CA"/>
    <property type="match status" value="2"/>
</dbReference>
<dbReference type="PROSITE" id="PS01186">
    <property type="entry name" value="EGF_2"/>
    <property type="match status" value="2"/>
</dbReference>